<dbReference type="InParanoid" id="A0A2K3D156"/>
<dbReference type="AlphaFoldDB" id="A0A2K3D156"/>
<feature type="signal peptide" evidence="2">
    <location>
        <begin position="1"/>
        <end position="24"/>
    </location>
</feature>
<protein>
    <submittedName>
        <fullName evidence="3">Uncharacterized protein</fullName>
    </submittedName>
</protein>
<sequence>MANHLAQMVISMVAMLLFMQLNMATPPVDAAGQPCTPNAEAPGCVAYTCLWSTQGGADDIGTCRASTVILTIYMIVMSLNAPLACLVAKLTTRGSGMQAMAHMSTHAEKVRDSIPRRAWIVWLDMFANAVTEVVLAVLWARVLPRYAAAVDSSTLPKASLRVTCYRLAVALYVMLLISLSCRTVEVVRALMSEACGRRGGVDGPSDGKPGPLDRRHVAMADANAWRYSQCAGGVESEVGGVHGSSAAGLPRAFISTGARVPATEHTPLRMGPCSDEV</sequence>
<reference evidence="3 4" key="1">
    <citation type="journal article" date="2007" name="Science">
        <title>The Chlamydomonas genome reveals the evolution of key animal and plant functions.</title>
        <authorList>
            <person name="Merchant S.S."/>
            <person name="Prochnik S.E."/>
            <person name="Vallon O."/>
            <person name="Harris E.H."/>
            <person name="Karpowicz S.J."/>
            <person name="Witman G.B."/>
            <person name="Terry A."/>
            <person name="Salamov A."/>
            <person name="Fritz-Laylin L.K."/>
            <person name="Marechal-Drouard L."/>
            <person name="Marshall W.F."/>
            <person name="Qu L.H."/>
            <person name="Nelson D.R."/>
            <person name="Sanderfoot A.A."/>
            <person name="Spalding M.H."/>
            <person name="Kapitonov V.V."/>
            <person name="Ren Q."/>
            <person name="Ferris P."/>
            <person name="Lindquist E."/>
            <person name="Shapiro H."/>
            <person name="Lucas S.M."/>
            <person name="Grimwood J."/>
            <person name="Schmutz J."/>
            <person name="Cardol P."/>
            <person name="Cerutti H."/>
            <person name="Chanfreau G."/>
            <person name="Chen C.L."/>
            <person name="Cognat V."/>
            <person name="Croft M.T."/>
            <person name="Dent R."/>
            <person name="Dutcher S."/>
            <person name="Fernandez E."/>
            <person name="Fukuzawa H."/>
            <person name="Gonzalez-Ballester D."/>
            <person name="Gonzalez-Halphen D."/>
            <person name="Hallmann A."/>
            <person name="Hanikenne M."/>
            <person name="Hippler M."/>
            <person name="Inwood W."/>
            <person name="Jabbari K."/>
            <person name="Kalanon M."/>
            <person name="Kuras R."/>
            <person name="Lefebvre P.A."/>
            <person name="Lemaire S.D."/>
            <person name="Lobanov A.V."/>
            <person name="Lohr M."/>
            <person name="Manuell A."/>
            <person name="Meier I."/>
            <person name="Mets L."/>
            <person name="Mittag M."/>
            <person name="Mittelmeier T."/>
            <person name="Moroney J.V."/>
            <person name="Moseley J."/>
            <person name="Napoli C."/>
            <person name="Nedelcu A.M."/>
            <person name="Niyogi K."/>
            <person name="Novoselov S.V."/>
            <person name="Paulsen I.T."/>
            <person name="Pazour G."/>
            <person name="Purton S."/>
            <person name="Ral J.P."/>
            <person name="Riano-Pachon D.M."/>
            <person name="Riekhof W."/>
            <person name="Rymarquis L."/>
            <person name="Schroda M."/>
            <person name="Stern D."/>
            <person name="Umen J."/>
            <person name="Willows R."/>
            <person name="Wilson N."/>
            <person name="Zimmer S.L."/>
            <person name="Allmer J."/>
            <person name="Balk J."/>
            <person name="Bisova K."/>
            <person name="Chen C.J."/>
            <person name="Elias M."/>
            <person name="Gendler K."/>
            <person name="Hauser C."/>
            <person name="Lamb M.R."/>
            <person name="Ledford H."/>
            <person name="Long J.C."/>
            <person name="Minagawa J."/>
            <person name="Page M.D."/>
            <person name="Pan J."/>
            <person name="Pootakham W."/>
            <person name="Roje S."/>
            <person name="Rose A."/>
            <person name="Stahlberg E."/>
            <person name="Terauchi A.M."/>
            <person name="Yang P."/>
            <person name="Ball S."/>
            <person name="Bowler C."/>
            <person name="Dieckmann C.L."/>
            <person name="Gladyshev V.N."/>
            <person name="Green P."/>
            <person name="Jorgensen R."/>
            <person name="Mayfield S."/>
            <person name="Mueller-Roeber B."/>
            <person name="Rajamani S."/>
            <person name="Sayre R.T."/>
            <person name="Brokstein P."/>
            <person name="Dubchak I."/>
            <person name="Goodstein D."/>
            <person name="Hornick L."/>
            <person name="Huang Y.W."/>
            <person name="Jhaveri J."/>
            <person name="Luo Y."/>
            <person name="Martinez D."/>
            <person name="Ngau W.C."/>
            <person name="Otillar B."/>
            <person name="Poliakov A."/>
            <person name="Porter A."/>
            <person name="Szajkowski L."/>
            <person name="Werner G."/>
            <person name="Zhou K."/>
            <person name="Grigoriev I.V."/>
            <person name="Rokhsar D.S."/>
            <person name="Grossman A.R."/>
        </authorList>
    </citation>
    <scope>NUCLEOTIDE SEQUENCE [LARGE SCALE GENOMIC DNA]</scope>
    <source>
        <strain evidence="4">CC-503</strain>
    </source>
</reference>
<name>A0A2K3D156_CHLRE</name>
<accession>A0A2K3D156</accession>
<dbReference type="OrthoDB" id="541413at2759"/>
<evidence type="ECO:0000313" key="3">
    <source>
        <dbReference type="EMBL" id="PNW74262.1"/>
    </source>
</evidence>
<keyword evidence="2" id="KW-0732">Signal</keyword>
<keyword evidence="1" id="KW-1133">Transmembrane helix</keyword>
<evidence type="ECO:0000256" key="1">
    <source>
        <dbReference type="SAM" id="Phobius"/>
    </source>
</evidence>
<feature type="transmembrane region" description="Helical" evidence="1">
    <location>
        <begin position="160"/>
        <end position="181"/>
    </location>
</feature>
<keyword evidence="4" id="KW-1185">Reference proteome</keyword>
<dbReference type="PaxDb" id="3055-EDP03647"/>
<dbReference type="EMBL" id="CM008974">
    <property type="protein sequence ID" value="PNW74262.1"/>
    <property type="molecule type" value="Genomic_DNA"/>
</dbReference>
<dbReference type="Gramene" id="PNW74262">
    <property type="protein sequence ID" value="PNW74262"/>
    <property type="gene ID" value="CHLRE_13g591750v5"/>
</dbReference>
<organism evidence="3 4">
    <name type="scientific">Chlamydomonas reinhardtii</name>
    <name type="common">Chlamydomonas smithii</name>
    <dbReference type="NCBI Taxonomy" id="3055"/>
    <lineage>
        <taxon>Eukaryota</taxon>
        <taxon>Viridiplantae</taxon>
        <taxon>Chlorophyta</taxon>
        <taxon>core chlorophytes</taxon>
        <taxon>Chlorophyceae</taxon>
        <taxon>CS clade</taxon>
        <taxon>Chlamydomonadales</taxon>
        <taxon>Chlamydomonadaceae</taxon>
        <taxon>Chlamydomonas</taxon>
    </lineage>
</organism>
<dbReference type="Proteomes" id="UP000006906">
    <property type="component" value="Chromosome 13"/>
</dbReference>
<evidence type="ECO:0000313" key="4">
    <source>
        <dbReference type="Proteomes" id="UP000006906"/>
    </source>
</evidence>
<feature type="transmembrane region" description="Helical" evidence="1">
    <location>
        <begin position="119"/>
        <end position="140"/>
    </location>
</feature>
<dbReference type="KEGG" id="cre:CHLRE_13g591750v5"/>
<feature type="transmembrane region" description="Helical" evidence="1">
    <location>
        <begin position="68"/>
        <end position="88"/>
    </location>
</feature>
<feature type="chain" id="PRO_5014378510" evidence="2">
    <location>
        <begin position="25"/>
        <end position="277"/>
    </location>
</feature>
<evidence type="ECO:0000256" key="2">
    <source>
        <dbReference type="SAM" id="SignalP"/>
    </source>
</evidence>
<keyword evidence="1" id="KW-0812">Transmembrane</keyword>
<dbReference type="GeneID" id="5718653"/>
<gene>
    <name evidence="3" type="ORF">CHLRE_13g591750v5</name>
</gene>
<dbReference type="RefSeq" id="XP_001693078.2">
    <property type="nucleotide sequence ID" value="XM_001693026.2"/>
</dbReference>
<proteinExistence type="predicted"/>
<keyword evidence="1" id="KW-0472">Membrane</keyword>